<dbReference type="Pfam" id="PF12770">
    <property type="entry name" value="CHAT"/>
    <property type="match status" value="1"/>
</dbReference>
<protein>
    <submittedName>
        <fullName evidence="3">CHAT domain-containing protein</fullName>
    </submittedName>
</protein>
<dbReference type="RefSeq" id="WP_321548044.1">
    <property type="nucleotide sequence ID" value="NZ_JAXIVS010000008.1"/>
</dbReference>
<feature type="compositionally biased region" description="Polar residues" evidence="1">
    <location>
        <begin position="1"/>
        <end position="12"/>
    </location>
</feature>
<dbReference type="Proteomes" id="UP001291309">
    <property type="component" value="Unassembled WGS sequence"/>
</dbReference>
<feature type="region of interest" description="Disordered" evidence="1">
    <location>
        <begin position="1"/>
        <end position="42"/>
    </location>
</feature>
<proteinExistence type="predicted"/>
<sequence>MEPPKTQRNGEASATRGASEPKAKETSLRSDGELRDLPPATATELPRAIRTVKLELLRHGPAHNHLLSPLTPYLALCGNHDAETVRVGVEHLDLLLRIQQLRYEMGPTMASVALREASEEVTRLLESIHSLTAELSTSDPEEGKRKIHLRIVLSASELAMLPFELAKAYTGLQGHGQFMSLQTVSPVCITREARRVAATTFDWPEQVRILVISAAPPPMAAVPLREHKQAIQQALQPYMVNRPGDEEFDKEFRRYVTLLPEASVASIQQAIAEACREGSIPYTHVHLLVHGFAVEGAIGETPKYGLAFHDSENPNKIDVVPGERLAAALIPLNAQYEKHSRSKPVVLTIASCDSANQGGVLAPGASVAHELHEHGIPLVIGSQFPLSFKGSVIMAEEIYTQLLRGTDPRDAIILLRKKLRALLPDSTHDWASLVVYAALPVDLDLQLKRVGFKRARDLLGAVMSRIDNFLEQTWQKQEGLEASRIRLPEFRQDLITAMQWLKDAAPTGGKGLEQVSALGVLASASKQVAGVIGLLLASLEEARNTSPASRRARTARAGRGPARTEAEPVKPEEDLRPEQLKKERRYYLEEAQQYYHSCYQQGGARDSWALVQYLAVTLALNPRAWEAQDFQDRWTAAAVMTRDALKAVELQHRFWALSSMVELMILAAAWEERDTCEQQALQYVQEMLELLRLSPSHYAFDAYSLHRQLRRYELWQWGTADMIEISKTLSRHMEDSGVEKYWIRGWPSASTLR</sequence>
<name>A0ABU5H965_9BACT</name>
<feature type="compositionally biased region" description="Basic and acidic residues" evidence="1">
    <location>
        <begin position="562"/>
        <end position="576"/>
    </location>
</feature>
<feature type="region of interest" description="Disordered" evidence="1">
    <location>
        <begin position="546"/>
        <end position="576"/>
    </location>
</feature>
<comment type="caution">
    <text evidence="3">The sequence shown here is derived from an EMBL/GenBank/DDBJ whole genome shotgun (WGS) entry which is preliminary data.</text>
</comment>
<accession>A0ABU5H965</accession>
<reference evidence="3 4" key="1">
    <citation type="submission" date="2023-12" db="EMBL/GenBank/DDBJ databases">
        <title>the genome sequence of Hyalangium sp. s54d21.</title>
        <authorList>
            <person name="Zhang X."/>
        </authorList>
    </citation>
    <scope>NUCLEOTIDE SEQUENCE [LARGE SCALE GENOMIC DNA]</scope>
    <source>
        <strain evidence="4">s54d21</strain>
    </source>
</reference>
<gene>
    <name evidence="3" type="ORF">SYV04_23190</name>
</gene>
<keyword evidence="4" id="KW-1185">Reference proteome</keyword>
<dbReference type="InterPro" id="IPR024983">
    <property type="entry name" value="CHAT_dom"/>
</dbReference>
<evidence type="ECO:0000313" key="4">
    <source>
        <dbReference type="Proteomes" id="UP001291309"/>
    </source>
</evidence>
<evidence type="ECO:0000259" key="2">
    <source>
        <dbReference type="Pfam" id="PF12770"/>
    </source>
</evidence>
<feature type="compositionally biased region" description="Basic and acidic residues" evidence="1">
    <location>
        <begin position="19"/>
        <end position="36"/>
    </location>
</feature>
<evidence type="ECO:0000313" key="3">
    <source>
        <dbReference type="EMBL" id="MDY7229317.1"/>
    </source>
</evidence>
<feature type="domain" description="CHAT" evidence="2">
    <location>
        <begin position="131"/>
        <end position="436"/>
    </location>
</feature>
<dbReference type="EMBL" id="JAXIVS010000008">
    <property type="protein sequence ID" value="MDY7229317.1"/>
    <property type="molecule type" value="Genomic_DNA"/>
</dbReference>
<evidence type="ECO:0000256" key="1">
    <source>
        <dbReference type="SAM" id="MobiDB-lite"/>
    </source>
</evidence>
<organism evidence="3 4">
    <name type="scientific">Hyalangium rubrum</name>
    <dbReference type="NCBI Taxonomy" id="3103134"/>
    <lineage>
        <taxon>Bacteria</taxon>
        <taxon>Pseudomonadati</taxon>
        <taxon>Myxococcota</taxon>
        <taxon>Myxococcia</taxon>
        <taxon>Myxococcales</taxon>
        <taxon>Cystobacterineae</taxon>
        <taxon>Archangiaceae</taxon>
        <taxon>Hyalangium</taxon>
    </lineage>
</organism>